<sequence>MMKNFCERLTMLLIALITFNPSFHVIARRNAAIFRGNTLTETEVFYRGTSAAQHARMLVHNNVWATLSTFSVEFQGIPFGHTVSYSGEDIIETFFNYVDLNEILTSRRRGLLERSINRSTVLLSYTDGFYWQAKIFLMVCYGIIASNCYSYNAGDDLSVNSTASVSISKAQEGKNACILDVEDPTCWKITLLGTVEPVPANQRHYAEKVLFSKHPDMKHWPNNHRFWPRRVLSGQVIESLTRS</sequence>
<dbReference type="GO" id="GO:0005737">
    <property type="term" value="C:cytoplasm"/>
    <property type="evidence" value="ECO:0007669"/>
    <property type="project" value="UniProtKB-ARBA"/>
</dbReference>
<dbReference type="OMA" id="AIFRGNT"/>
<dbReference type="OrthoDB" id="46836at2759"/>
<organism evidence="3 4">
    <name type="scientific">Plasmopara halstedii</name>
    <name type="common">Downy mildew of sunflower</name>
    <dbReference type="NCBI Taxonomy" id="4781"/>
    <lineage>
        <taxon>Eukaryota</taxon>
        <taxon>Sar</taxon>
        <taxon>Stramenopiles</taxon>
        <taxon>Oomycota</taxon>
        <taxon>Peronosporomycetes</taxon>
        <taxon>Peronosporales</taxon>
        <taxon>Peronosporaceae</taxon>
        <taxon>Plasmopara</taxon>
    </lineage>
</organism>
<dbReference type="InterPro" id="IPR055343">
    <property type="entry name" value="CREG_beta-barrel"/>
</dbReference>
<accession>A0A0N7L690</accession>
<dbReference type="Proteomes" id="UP000054928">
    <property type="component" value="Unassembled WGS sequence"/>
</dbReference>
<reference evidence="4" key="1">
    <citation type="submission" date="2014-09" db="EMBL/GenBank/DDBJ databases">
        <authorList>
            <person name="Sharma Rahul"/>
            <person name="Thines Marco"/>
        </authorList>
    </citation>
    <scope>NUCLEOTIDE SEQUENCE [LARGE SCALE GENOMIC DNA]</scope>
</reference>
<dbReference type="SUPFAM" id="SSF50475">
    <property type="entry name" value="FMN-binding split barrel"/>
    <property type="match status" value="1"/>
</dbReference>
<dbReference type="Gene3D" id="2.30.110.10">
    <property type="entry name" value="Electron Transport, Fmn-binding Protein, Chain A"/>
    <property type="match status" value="2"/>
</dbReference>
<dbReference type="InterPro" id="IPR012349">
    <property type="entry name" value="Split_barrel_FMN-bd"/>
</dbReference>
<protein>
    <submittedName>
        <fullName evidence="3">FMN-binding split barrel</fullName>
    </submittedName>
</protein>
<keyword evidence="4" id="KW-1185">Reference proteome</keyword>
<name>A0A0N7L690_PLAHL</name>
<dbReference type="Pfam" id="PF13883">
    <property type="entry name" value="CREG_beta-barrel"/>
    <property type="match status" value="2"/>
</dbReference>
<dbReference type="GeneID" id="36408857"/>
<dbReference type="AlphaFoldDB" id="A0A0N7L690"/>
<feature type="domain" description="CREG-like beta-barrel" evidence="2">
    <location>
        <begin position="155"/>
        <end position="226"/>
    </location>
</feature>
<dbReference type="PANTHER" id="PTHR13343">
    <property type="entry name" value="CREG1 PROTEIN"/>
    <property type="match status" value="1"/>
</dbReference>
<dbReference type="EMBL" id="CCYD01000667">
    <property type="protein sequence ID" value="CEG43611.1"/>
    <property type="molecule type" value="Genomic_DNA"/>
</dbReference>
<dbReference type="PANTHER" id="PTHR13343:SF17">
    <property type="entry name" value="CELLULAR REPRESSOR OF E1A-STIMULATED GENES, ISOFORM A"/>
    <property type="match status" value="1"/>
</dbReference>
<evidence type="ECO:0000313" key="4">
    <source>
        <dbReference type="Proteomes" id="UP000054928"/>
    </source>
</evidence>
<evidence type="ECO:0000313" key="3">
    <source>
        <dbReference type="EMBL" id="CEG43611.1"/>
    </source>
</evidence>
<feature type="chain" id="PRO_5006015087" evidence="1">
    <location>
        <begin position="28"/>
        <end position="243"/>
    </location>
</feature>
<evidence type="ECO:0000256" key="1">
    <source>
        <dbReference type="SAM" id="SignalP"/>
    </source>
</evidence>
<keyword evidence="1" id="KW-0732">Signal</keyword>
<feature type="signal peptide" evidence="1">
    <location>
        <begin position="1"/>
        <end position="27"/>
    </location>
</feature>
<feature type="domain" description="CREG-like beta-barrel" evidence="2">
    <location>
        <begin position="50"/>
        <end position="87"/>
    </location>
</feature>
<dbReference type="RefSeq" id="XP_024579980.1">
    <property type="nucleotide sequence ID" value="XM_024729621.1"/>
</dbReference>
<evidence type="ECO:0000259" key="2">
    <source>
        <dbReference type="Pfam" id="PF13883"/>
    </source>
</evidence>
<proteinExistence type="predicted"/>